<keyword evidence="3" id="KW-1185">Reference proteome</keyword>
<evidence type="ECO:0008006" key="4">
    <source>
        <dbReference type="Google" id="ProtNLM"/>
    </source>
</evidence>
<evidence type="ECO:0000256" key="1">
    <source>
        <dbReference type="SAM" id="Phobius"/>
    </source>
</evidence>
<feature type="transmembrane region" description="Helical" evidence="1">
    <location>
        <begin position="9"/>
        <end position="42"/>
    </location>
</feature>
<evidence type="ECO:0000313" key="3">
    <source>
        <dbReference type="Proteomes" id="UP000730618"/>
    </source>
</evidence>
<dbReference type="EMBL" id="CAJVCE010000001">
    <property type="protein sequence ID" value="CAG7616153.1"/>
    <property type="molecule type" value="Genomic_DNA"/>
</dbReference>
<keyword evidence="1" id="KW-1133">Transmembrane helix</keyword>
<dbReference type="Proteomes" id="UP000730618">
    <property type="component" value="Unassembled WGS sequence"/>
</dbReference>
<accession>A0ABN7TG02</accession>
<evidence type="ECO:0000313" key="2">
    <source>
        <dbReference type="EMBL" id="CAG7616153.1"/>
    </source>
</evidence>
<feature type="transmembrane region" description="Helical" evidence="1">
    <location>
        <begin position="48"/>
        <end position="67"/>
    </location>
</feature>
<comment type="caution">
    <text evidence="2">The sequence shown here is derived from an EMBL/GenBank/DDBJ whole genome shotgun (WGS) entry which is preliminary data.</text>
</comment>
<organism evidence="2 3">
    <name type="scientific">Paenibacillus allorhizosphaerae</name>
    <dbReference type="NCBI Taxonomy" id="2849866"/>
    <lineage>
        <taxon>Bacteria</taxon>
        <taxon>Bacillati</taxon>
        <taxon>Bacillota</taxon>
        <taxon>Bacilli</taxon>
        <taxon>Bacillales</taxon>
        <taxon>Paenibacillaceae</taxon>
        <taxon>Paenibacillus</taxon>
    </lineage>
</organism>
<keyword evidence="1" id="KW-0472">Membrane</keyword>
<reference evidence="2 3" key="1">
    <citation type="submission" date="2021-06" db="EMBL/GenBank/DDBJ databases">
        <authorList>
            <person name="Criscuolo A."/>
        </authorList>
    </citation>
    <scope>NUCLEOTIDE SEQUENCE [LARGE SCALE GENOMIC DNA]</scope>
    <source>
        <strain evidence="3">CIP 111802</strain>
    </source>
</reference>
<name>A0ABN7TG02_9BACL</name>
<sequence>MDAVRMSEWLLILPVIFIGSLCQGYSGIGFGLLSVGLITLYLPVKDSTLLILALTCILSVSIMVQLRNHIRLKAMLWFLISAFMGRGVCFVILEHYGNAA</sequence>
<gene>
    <name evidence="2" type="ORF">PAECIP111802_00254</name>
</gene>
<feature type="transmembrane region" description="Helical" evidence="1">
    <location>
        <begin position="74"/>
        <end position="93"/>
    </location>
</feature>
<keyword evidence="1" id="KW-0812">Transmembrane</keyword>
<protein>
    <recommendedName>
        <fullName evidence="4">Membrane transporter protein</fullName>
    </recommendedName>
</protein>
<proteinExistence type="predicted"/>